<reference evidence="1 2" key="1">
    <citation type="submission" date="2020-08" db="EMBL/GenBank/DDBJ databases">
        <title>Sequencing the genomes of 1000 actinobacteria strains.</title>
        <authorList>
            <person name="Klenk H.-P."/>
        </authorList>
    </citation>
    <scope>NUCLEOTIDE SEQUENCE [LARGE SCALE GENOMIC DNA]</scope>
    <source>
        <strain evidence="1 2">DSM 45823</strain>
    </source>
</reference>
<name>A0A7W3MUN8_9ACTN</name>
<evidence type="ECO:0000313" key="2">
    <source>
        <dbReference type="Proteomes" id="UP000539313"/>
    </source>
</evidence>
<accession>A0A7W3MUN8</accession>
<dbReference type="Proteomes" id="UP000539313">
    <property type="component" value="Unassembled WGS sequence"/>
</dbReference>
<sequence>MEQLPVLRVREALEAHIKVMLEDGCTRVS</sequence>
<dbReference type="AlphaFoldDB" id="A0A7W3MUN8"/>
<gene>
    <name evidence="1" type="ORF">HNR21_001144</name>
</gene>
<proteinExistence type="predicted"/>
<organism evidence="1 2">
    <name type="scientific">Thermomonospora cellulosilytica</name>
    <dbReference type="NCBI Taxonomy" id="1411118"/>
    <lineage>
        <taxon>Bacteria</taxon>
        <taxon>Bacillati</taxon>
        <taxon>Actinomycetota</taxon>
        <taxon>Actinomycetes</taxon>
        <taxon>Streptosporangiales</taxon>
        <taxon>Thermomonosporaceae</taxon>
        <taxon>Thermomonospora</taxon>
    </lineage>
</organism>
<protein>
    <submittedName>
        <fullName evidence="1">Uncharacterized protein</fullName>
    </submittedName>
</protein>
<keyword evidence="2" id="KW-1185">Reference proteome</keyword>
<comment type="caution">
    <text evidence="1">The sequence shown here is derived from an EMBL/GenBank/DDBJ whole genome shotgun (WGS) entry which is preliminary data.</text>
</comment>
<dbReference type="EMBL" id="JACJII010000001">
    <property type="protein sequence ID" value="MBA9002262.1"/>
    <property type="molecule type" value="Genomic_DNA"/>
</dbReference>
<evidence type="ECO:0000313" key="1">
    <source>
        <dbReference type="EMBL" id="MBA9002262.1"/>
    </source>
</evidence>